<proteinExistence type="inferred from homology"/>
<dbReference type="SUPFAM" id="SSF53756">
    <property type="entry name" value="UDP-Glycosyltransferase/glycogen phosphorylase"/>
    <property type="match status" value="1"/>
</dbReference>
<evidence type="ECO:0000256" key="11">
    <source>
        <dbReference type="ARBA" id="ARBA00048184"/>
    </source>
</evidence>
<dbReference type="PANTHER" id="PTHR12867:SF6">
    <property type="entry name" value="N-ACETYLGLUCOSAMINYLDIPHOSPHODOLICHOL N-ACETYLGLUCOSAMINYLTRANSFERASE"/>
    <property type="match status" value="1"/>
</dbReference>
<comment type="similarity">
    <text evidence="2 12">Belongs to the glycosyltransferase 28 family.</text>
</comment>
<evidence type="ECO:0000313" key="15">
    <source>
        <dbReference type="Proteomes" id="UP000663888"/>
    </source>
</evidence>
<accession>A0A8H3C7X9</accession>
<dbReference type="EC" id="2.4.1.141" evidence="4 12"/>
<dbReference type="PANTHER" id="PTHR12867">
    <property type="entry name" value="GLYCOSYL TRANSFERASE-RELATED"/>
    <property type="match status" value="1"/>
</dbReference>
<evidence type="ECO:0000256" key="10">
    <source>
        <dbReference type="ARBA" id="ARBA00032061"/>
    </source>
</evidence>
<evidence type="ECO:0000259" key="13">
    <source>
        <dbReference type="Pfam" id="PF04101"/>
    </source>
</evidence>
<keyword evidence="8 12" id="KW-0256">Endoplasmic reticulum</keyword>
<comment type="subunit">
    <text evidence="3 12">Heterodimer with ALG14 to form a functional enzyme.</text>
</comment>
<comment type="caution">
    <text evidence="14">The sequence shown here is derived from an EMBL/GenBank/DDBJ whole genome shotgun (WGS) entry which is preliminary data.</text>
</comment>
<name>A0A8H3C7X9_9AGAM</name>
<evidence type="ECO:0000256" key="12">
    <source>
        <dbReference type="RuleBase" id="RU362128"/>
    </source>
</evidence>
<dbReference type="GO" id="GO:0004577">
    <property type="term" value="F:N-acetylglucosaminyldiphosphodolichol N-acetylglucosaminyltransferase activity"/>
    <property type="evidence" value="ECO:0007669"/>
    <property type="project" value="UniProtKB-EC"/>
</dbReference>
<evidence type="ECO:0000313" key="14">
    <source>
        <dbReference type="EMBL" id="CAE6475013.1"/>
    </source>
</evidence>
<dbReference type="GO" id="GO:0005783">
    <property type="term" value="C:endoplasmic reticulum"/>
    <property type="evidence" value="ECO:0007669"/>
    <property type="project" value="UniProtKB-SubCell"/>
</dbReference>
<evidence type="ECO:0000256" key="6">
    <source>
        <dbReference type="ARBA" id="ARBA00022676"/>
    </source>
</evidence>
<evidence type="ECO:0000256" key="7">
    <source>
        <dbReference type="ARBA" id="ARBA00022679"/>
    </source>
</evidence>
<dbReference type="EMBL" id="CAJMWX010001215">
    <property type="protein sequence ID" value="CAE6475013.1"/>
    <property type="molecule type" value="Genomic_DNA"/>
</dbReference>
<sequence>MSTKPKCVFVTVGSTKFDDLAHVILSPAVLDVLRDRQFHRLVFQCGNSEVKGYIQGPTMADEWNWKDEARDIDISVWRFSPELGKQFQEADLVISHAGSGTILEVLRLPKPLIVVPNETLLDNHQVELADALGELGHLFSATPRTLAKTIATYDESTLKPFPQFDGSKFSAIMDEEMGFV</sequence>
<feature type="domain" description="Glycosyl transferase family 28 C-terminal" evidence="13">
    <location>
        <begin position="8"/>
        <end position="166"/>
    </location>
</feature>
<dbReference type="AlphaFoldDB" id="A0A8H3C7X9"/>
<evidence type="ECO:0000256" key="8">
    <source>
        <dbReference type="ARBA" id="ARBA00022824"/>
    </source>
</evidence>
<dbReference type="Gene3D" id="3.40.50.2000">
    <property type="entry name" value="Glycogen Phosphorylase B"/>
    <property type="match status" value="1"/>
</dbReference>
<evidence type="ECO:0000256" key="5">
    <source>
        <dbReference type="ARBA" id="ARBA00017468"/>
    </source>
</evidence>
<reference evidence="14" key="1">
    <citation type="submission" date="2021-01" db="EMBL/GenBank/DDBJ databases">
        <authorList>
            <person name="Kaushik A."/>
        </authorList>
    </citation>
    <scope>NUCLEOTIDE SEQUENCE</scope>
    <source>
        <strain evidence="14">AG4-R118</strain>
    </source>
</reference>
<comment type="function">
    <text evidence="9 12">Involved in protein N-glycosylation. Essential for the second step of the dolichol-linked oligosaccharide pathway.</text>
</comment>
<organism evidence="14 15">
    <name type="scientific">Rhizoctonia solani</name>
    <dbReference type="NCBI Taxonomy" id="456999"/>
    <lineage>
        <taxon>Eukaryota</taxon>
        <taxon>Fungi</taxon>
        <taxon>Dikarya</taxon>
        <taxon>Basidiomycota</taxon>
        <taxon>Agaricomycotina</taxon>
        <taxon>Agaricomycetes</taxon>
        <taxon>Cantharellales</taxon>
        <taxon>Ceratobasidiaceae</taxon>
        <taxon>Rhizoctonia</taxon>
    </lineage>
</organism>
<dbReference type="GO" id="GO:0006488">
    <property type="term" value="P:dolichol-linked oligosaccharide biosynthetic process"/>
    <property type="evidence" value="ECO:0007669"/>
    <property type="project" value="InterPro"/>
</dbReference>
<dbReference type="Proteomes" id="UP000663888">
    <property type="component" value="Unassembled WGS sequence"/>
</dbReference>
<dbReference type="Pfam" id="PF04101">
    <property type="entry name" value="Glyco_tran_28_C"/>
    <property type="match status" value="1"/>
</dbReference>
<comment type="catalytic activity">
    <reaction evidence="11">
        <text>an N-acetyl-alpha-D-glucosaminyl-diphospho-di-trans,poly-cis-dolichol + UDP-N-acetyl-alpha-D-glucosamine = an N,N'-diacetylchitobiosyl-diphospho-di-trans,poly-cis-dolichol + UDP + H(+)</text>
        <dbReference type="Rhea" id="RHEA:23380"/>
        <dbReference type="Rhea" id="RHEA-COMP:19507"/>
        <dbReference type="Rhea" id="RHEA-COMP:19510"/>
        <dbReference type="ChEBI" id="CHEBI:15378"/>
        <dbReference type="ChEBI" id="CHEBI:57269"/>
        <dbReference type="ChEBI" id="CHEBI:57705"/>
        <dbReference type="ChEBI" id="CHEBI:58223"/>
        <dbReference type="ChEBI" id="CHEBI:58427"/>
        <dbReference type="EC" id="2.4.1.141"/>
    </reaction>
</comment>
<keyword evidence="6 12" id="KW-0328">Glycosyltransferase</keyword>
<evidence type="ECO:0000256" key="1">
    <source>
        <dbReference type="ARBA" id="ARBA00004240"/>
    </source>
</evidence>
<comment type="subcellular location">
    <subcellularLocation>
        <location evidence="1 12">Endoplasmic reticulum</location>
    </subcellularLocation>
</comment>
<protein>
    <recommendedName>
        <fullName evidence="5 12">UDP-N-acetylglucosamine transferase subunit ALG13</fullName>
        <ecNumber evidence="4 12">2.4.1.141</ecNumber>
    </recommendedName>
    <alternativeName>
        <fullName evidence="10 12">Asparagine-linked glycosylation protein 13</fullName>
    </alternativeName>
</protein>
<keyword evidence="7 12" id="KW-0808">Transferase</keyword>
<evidence type="ECO:0000256" key="2">
    <source>
        <dbReference type="ARBA" id="ARBA00006962"/>
    </source>
</evidence>
<evidence type="ECO:0000256" key="4">
    <source>
        <dbReference type="ARBA" id="ARBA00012614"/>
    </source>
</evidence>
<dbReference type="InterPro" id="IPR039042">
    <property type="entry name" value="Alg13-like"/>
</dbReference>
<evidence type="ECO:0000256" key="3">
    <source>
        <dbReference type="ARBA" id="ARBA00011198"/>
    </source>
</evidence>
<dbReference type="InterPro" id="IPR007235">
    <property type="entry name" value="Glyco_trans_28_C"/>
</dbReference>
<gene>
    <name evidence="12" type="primary">ALG13</name>
    <name evidence="14" type="ORF">RDB_LOCUS114805</name>
</gene>
<evidence type="ECO:0000256" key="9">
    <source>
        <dbReference type="ARBA" id="ARBA00024804"/>
    </source>
</evidence>